<dbReference type="Proteomes" id="UP001497382">
    <property type="component" value="Unassembled WGS sequence"/>
</dbReference>
<reference evidence="1 2" key="1">
    <citation type="submission" date="2024-04" db="EMBL/GenBank/DDBJ databases">
        <authorList>
            <person name="Rising A."/>
            <person name="Reimegard J."/>
            <person name="Sonavane S."/>
            <person name="Akerstrom W."/>
            <person name="Nylinder S."/>
            <person name="Hedman E."/>
            <person name="Kallberg Y."/>
        </authorList>
    </citation>
    <scope>NUCLEOTIDE SEQUENCE [LARGE SCALE GENOMIC DNA]</scope>
</reference>
<comment type="caution">
    <text evidence="1">The sequence shown here is derived from an EMBL/GenBank/DDBJ whole genome shotgun (WGS) entry which is preliminary data.</text>
</comment>
<sequence length="33" mass="3874">MTAVLPLEHKQLLVWPLREEERIRCNEAVGVSR</sequence>
<dbReference type="AlphaFoldDB" id="A0AAV1ZUI0"/>
<evidence type="ECO:0000313" key="2">
    <source>
        <dbReference type="Proteomes" id="UP001497382"/>
    </source>
</evidence>
<keyword evidence="2" id="KW-1185">Reference proteome</keyword>
<proteinExistence type="predicted"/>
<gene>
    <name evidence="1" type="ORF">LARSCL_LOCUS7330</name>
</gene>
<dbReference type="EMBL" id="CAXIEN010000075">
    <property type="protein sequence ID" value="CAL1274177.1"/>
    <property type="molecule type" value="Genomic_DNA"/>
</dbReference>
<accession>A0AAV1ZUI0</accession>
<protein>
    <submittedName>
        <fullName evidence="1">Uncharacterized protein</fullName>
    </submittedName>
</protein>
<name>A0AAV1ZUI0_9ARAC</name>
<evidence type="ECO:0000313" key="1">
    <source>
        <dbReference type="EMBL" id="CAL1274177.1"/>
    </source>
</evidence>
<organism evidence="1 2">
    <name type="scientific">Larinioides sclopetarius</name>
    <dbReference type="NCBI Taxonomy" id="280406"/>
    <lineage>
        <taxon>Eukaryota</taxon>
        <taxon>Metazoa</taxon>
        <taxon>Ecdysozoa</taxon>
        <taxon>Arthropoda</taxon>
        <taxon>Chelicerata</taxon>
        <taxon>Arachnida</taxon>
        <taxon>Araneae</taxon>
        <taxon>Araneomorphae</taxon>
        <taxon>Entelegynae</taxon>
        <taxon>Araneoidea</taxon>
        <taxon>Araneidae</taxon>
        <taxon>Larinioides</taxon>
    </lineage>
</organism>